<protein>
    <recommendedName>
        <fullName evidence="4">DUF2897 family protein</fullName>
    </recommendedName>
</protein>
<accession>A0ABP9B1E0</accession>
<organism evidence="2 3">
    <name type="scientific">Lysobacter hankyongensis</name>
    <dbReference type="NCBI Taxonomy" id="1176535"/>
    <lineage>
        <taxon>Bacteria</taxon>
        <taxon>Pseudomonadati</taxon>
        <taxon>Pseudomonadota</taxon>
        <taxon>Gammaproteobacteria</taxon>
        <taxon>Lysobacterales</taxon>
        <taxon>Lysobacteraceae</taxon>
        <taxon>Lysobacter</taxon>
    </lineage>
</organism>
<comment type="caution">
    <text evidence="2">The sequence shown here is derived from an EMBL/GenBank/DDBJ whole genome shotgun (WGS) entry which is preliminary data.</text>
</comment>
<evidence type="ECO:0000313" key="2">
    <source>
        <dbReference type="EMBL" id="GAA4789161.1"/>
    </source>
</evidence>
<feature type="region of interest" description="Disordered" evidence="1">
    <location>
        <begin position="70"/>
        <end position="91"/>
    </location>
</feature>
<name>A0ABP9B1E0_9GAMM</name>
<reference evidence="3" key="1">
    <citation type="journal article" date="2019" name="Int. J. Syst. Evol. Microbiol.">
        <title>The Global Catalogue of Microorganisms (GCM) 10K type strain sequencing project: providing services to taxonomists for standard genome sequencing and annotation.</title>
        <authorList>
            <consortium name="The Broad Institute Genomics Platform"/>
            <consortium name="The Broad Institute Genome Sequencing Center for Infectious Disease"/>
            <person name="Wu L."/>
            <person name="Ma J."/>
        </authorList>
    </citation>
    <scope>NUCLEOTIDE SEQUENCE [LARGE SCALE GENOMIC DNA]</scope>
    <source>
        <strain evidence="3">JCM 18204</strain>
    </source>
</reference>
<dbReference type="Proteomes" id="UP001499959">
    <property type="component" value="Unassembled WGS sequence"/>
</dbReference>
<feature type="compositionally biased region" description="Polar residues" evidence="1">
    <location>
        <begin position="80"/>
        <end position="91"/>
    </location>
</feature>
<evidence type="ECO:0008006" key="4">
    <source>
        <dbReference type="Google" id="ProtNLM"/>
    </source>
</evidence>
<evidence type="ECO:0000313" key="3">
    <source>
        <dbReference type="Proteomes" id="UP001499959"/>
    </source>
</evidence>
<dbReference type="RefSeq" id="WP_345302493.1">
    <property type="nucleotide sequence ID" value="NZ_BAABJE010000005.1"/>
</dbReference>
<sequence length="91" mass="9831">MPWLLLLIAAALLMVALTTTSMALLVVCALASLGLTVFSVMSLLAQRVDNSARSEAMLIDPQELRRLREQAEAKRAEAGNGQQVDQNVPQP</sequence>
<keyword evidence="3" id="KW-1185">Reference proteome</keyword>
<proteinExistence type="predicted"/>
<dbReference type="EMBL" id="BAABJE010000005">
    <property type="protein sequence ID" value="GAA4789161.1"/>
    <property type="molecule type" value="Genomic_DNA"/>
</dbReference>
<gene>
    <name evidence="2" type="ORF">GCM10023307_12880</name>
</gene>
<evidence type="ECO:0000256" key="1">
    <source>
        <dbReference type="SAM" id="MobiDB-lite"/>
    </source>
</evidence>